<dbReference type="AlphaFoldDB" id="A0A1X2I8H8"/>
<dbReference type="SUPFAM" id="SSF81383">
    <property type="entry name" value="F-box domain"/>
    <property type="match status" value="1"/>
</dbReference>
<dbReference type="InterPro" id="IPR001810">
    <property type="entry name" value="F-box_dom"/>
</dbReference>
<dbReference type="OrthoDB" id="10257471at2759"/>
<protein>
    <recommendedName>
        <fullName evidence="2">F-box domain-containing protein</fullName>
    </recommendedName>
</protein>
<dbReference type="InterPro" id="IPR032675">
    <property type="entry name" value="LRR_dom_sf"/>
</dbReference>
<dbReference type="PANTHER" id="PTHR13318:SF190">
    <property type="entry name" value="PARTNER OF PAIRED, ISOFORM B"/>
    <property type="match status" value="1"/>
</dbReference>
<dbReference type="PANTHER" id="PTHR13318">
    <property type="entry name" value="PARTNER OF PAIRED, ISOFORM B-RELATED"/>
    <property type="match status" value="1"/>
</dbReference>
<feature type="compositionally biased region" description="Low complexity" evidence="1">
    <location>
        <begin position="12"/>
        <end position="26"/>
    </location>
</feature>
<evidence type="ECO:0000259" key="2">
    <source>
        <dbReference type="Pfam" id="PF12937"/>
    </source>
</evidence>
<dbReference type="Gene3D" id="3.80.10.10">
    <property type="entry name" value="Ribonuclease Inhibitor"/>
    <property type="match status" value="2"/>
</dbReference>
<comment type="caution">
    <text evidence="3">The sequence shown here is derived from an EMBL/GenBank/DDBJ whole genome shotgun (WGS) entry which is preliminary data.</text>
</comment>
<dbReference type="SMART" id="SM00367">
    <property type="entry name" value="LRR_CC"/>
    <property type="match status" value="5"/>
</dbReference>
<reference evidence="3 4" key="1">
    <citation type="submission" date="2016-07" db="EMBL/GenBank/DDBJ databases">
        <title>Pervasive Adenine N6-methylation of Active Genes in Fungi.</title>
        <authorList>
            <consortium name="DOE Joint Genome Institute"/>
            <person name="Mondo S.J."/>
            <person name="Dannebaum R.O."/>
            <person name="Kuo R.C."/>
            <person name="Labutti K."/>
            <person name="Haridas S."/>
            <person name="Kuo A."/>
            <person name="Salamov A."/>
            <person name="Ahrendt S.R."/>
            <person name="Lipzen A."/>
            <person name="Sullivan W."/>
            <person name="Andreopoulos W.B."/>
            <person name="Clum A."/>
            <person name="Lindquist E."/>
            <person name="Daum C."/>
            <person name="Ramamoorthy G.K."/>
            <person name="Gryganskyi A."/>
            <person name="Culley D."/>
            <person name="Magnuson J.K."/>
            <person name="James T.Y."/>
            <person name="O'Malley M.A."/>
            <person name="Stajich J.E."/>
            <person name="Spatafora J.W."/>
            <person name="Visel A."/>
            <person name="Grigoriev I.V."/>
        </authorList>
    </citation>
    <scope>NUCLEOTIDE SEQUENCE [LARGE SCALE GENOMIC DNA]</scope>
    <source>
        <strain evidence="3 4">NRRL 1336</strain>
    </source>
</reference>
<evidence type="ECO:0000313" key="3">
    <source>
        <dbReference type="EMBL" id="ORZ11603.1"/>
    </source>
</evidence>
<dbReference type="GO" id="GO:0019005">
    <property type="term" value="C:SCF ubiquitin ligase complex"/>
    <property type="evidence" value="ECO:0007669"/>
    <property type="project" value="TreeGrafter"/>
</dbReference>
<dbReference type="EMBL" id="MCGE01000021">
    <property type="protein sequence ID" value="ORZ11603.1"/>
    <property type="molecule type" value="Genomic_DNA"/>
</dbReference>
<dbReference type="STRING" id="90262.A0A1X2I8H8"/>
<dbReference type="Proteomes" id="UP000193560">
    <property type="component" value="Unassembled WGS sequence"/>
</dbReference>
<evidence type="ECO:0000256" key="1">
    <source>
        <dbReference type="SAM" id="MobiDB-lite"/>
    </source>
</evidence>
<gene>
    <name evidence="3" type="ORF">BCR42DRAFT_494096</name>
</gene>
<dbReference type="Pfam" id="PF12937">
    <property type="entry name" value="F-box-like"/>
    <property type="match status" value="1"/>
</dbReference>
<feature type="non-terminal residue" evidence="3">
    <location>
        <position position="1"/>
    </location>
</feature>
<name>A0A1X2I8H8_9FUNG</name>
<dbReference type="SUPFAM" id="SSF52047">
    <property type="entry name" value="RNI-like"/>
    <property type="match status" value="1"/>
</dbReference>
<evidence type="ECO:0000313" key="4">
    <source>
        <dbReference type="Proteomes" id="UP000193560"/>
    </source>
</evidence>
<organism evidence="3 4">
    <name type="scientific">Absidia repens</name>
    <dbReference type="NCBI Taxonomy" id="90262"/>
    <lineage>
        <taxon>Eukaryota</taxon>
        <taxon>Fungi</taxon>
        <taxon>Fungi incertae sedis</taxon>
        <taxon>Mucoromycota</taxon>
        <taxon>Mucoromycotina</taxon>
        <taxon>Mucoromycetes</taxon>
        <taxon>Mucorales</taxon>
        <taxon>Cunninghamellaceae</taxon>
        <taxon>Absidia</taxon>
    </lineage>
</organism>
<sequence>MATRTNKKQRLTKSTTTTNQLTKQTSHSNVTGHLGNKKDKKDSNHISSIEYDYNENIEWNTNPRVDLEQSKYGFHHKQNTLITTHHRELPTEIVIQIVDYISQRKDLKTCTLVNKQFYAIAIRFLWRSPRFKSKAFVKSFVDYLTNSQKQQQQDLPAVGRHIKTLSLEYRFWTDSSVLRLLPQVPNLEDLSLCSRKDRVSLRPLQSIPRHCPHLTSLFISGRRISESVIIALGQHCRQLGQLSLIFCDGIPPNTLELLASCPLESLTISFVPFGDHSNQHQLVVDLARYHRHQLTHLDLLYHSNFMVEALFTTCYNYQTVAEGDDNDNDNDNGNTSSNYPATITPPIMHWPRLTKLHLQNCQNVDDSIFIPFIKSNPQLQNLDFTKLNITDTALDVMATSLPLLIHLSLKDCDHISGAGARRFIVNSSDCLLVVRLSNCPLIAAEDLPGHRRTTKYGETINLLAPPTIQRLRETNQDT</sequence>
<proteinExistence type="predicted"/>
<feature type="region of interest" description="Disordered" evidence="1">
    <location>
        <begin position="1"/>
        <end position="43"/>
    </location>
</feature>
<feature type="domain" description="F-box" evidence="2">
    <location>
        <begin position="88"/>
        <end position="131"/>
    </location>
</feature>
<dbReference type="InterPro" id="IPR006553">
    <property type="entry name" value="Leu-rich_rpt_Cys-con_subtyp"/>
</dbReference>
<feature type="compositionally biased region" description="Basic residues" evidence="1">
    <location>
        <begin position="1"/>
        <end position="11"/>
    </location>
</feature>
<dbReference type="GO" id="GO:0031146">
    <property type="term" value="P:SCF-dependent proteasomal ubiquitin-dependent protein catabolic process"/>
    <property type="evidence" value="ECO:0007669"/>
    <property type="project" value="TreeGrafter"/>
</dbReference>
<dbReference type="InterPro" id="IPR036047">
    <property type="entry name" value="F-box-like_dom_sf"/>
</dbReference>
<keyword evidence="4" id="KW-1185">Reference proteome</keyword>
<accession>A0A1X2I8H8</accession>